<accession>A0A397VPB0</accession>
<dbReference type="AlphaFoldDB" id="A0A397VPB0"/>
<keyword evidence="2" id="KW-1185">Reference proteome</keyword>
<dbReference type="SUPFAM" id="SSF54928">
    <property type="entry name" value="RNA-binding domain, RBD"/>
    <property type="match status" value="1"/>
</dbReference>
<dbReference type="EMBL" id="QKWP01000246">
    <property type="protein sequence ID" value="RIB23738.1"/>
    <property type="molecule type" value="Genomic_DNA"/>
</dbReference>
<reference evidence="1 2" key="1">
    <citation type="submission" date="2018-06" db="EMBL/GenBank/DDBJ databases">
        <title>Comparative genomics reveals the genomic features of Rhizophagus irregularis, R. cerebriforme, R. diaphanum and Gigaspora rosea, and their symbiotic lifestyle signature.</title>
        <authorList>
            <person name="Morin E."/>
            <person name="San Clemente H."/>
            <person name="Chen E.C.H."/>
            <person name="De La Providencia I."/>
            <person name="Hainaut M."/>
            <person name="Kuo A."/>
            <person name="Kohler A."/>
            <person name="Murat C."/>
            <person name="Tang N."/>
            <person name="Roy S."/>
            <person name="Loubradou J."/>
            <person name="Henrissat B."/>
            <person name="Grigoriev I.V."/>
            <person name="Corradi N."/>
            <person name="Roux C."/>
            <person name="Martin F.M."/>
        </authorList>
    </citation>
    <scope>NUCLEOTIDE SEQUENCE [LARGE SCALE GENOMIC DNA]</scope>
    <source>
        <strain evidence="1 2">DAOM 194757</strain>
    </source>
</reference>
<organism evidence="1 2">
    <name type="scientific">Gigaspora rosea</name>
    <dbReference type="NCBI Taxonomy" id="44941"/>
    <lineage>
        <taxon>Eukaryota</taxon>
        <taxon>Fungi</taxon>
        <taxon>Fungi incertae sedis</taxon>
        <taxon>Mucoromycota</taxon>
        <taxon>Glomeromycotina</taxon>
        <taxon>Glomeromycetes</taxon>
        <taxon>Diversisporales</taxon>
        <taxon>Gigasporaceae</taxon>
        <taxon>Gigaspora</taxon>
    </lineage>
</organism>
<dbReference type="Proteomes" id="UP000266673">
    <property type="component" value="Unassembled WGS sequence"/>
</dbReference>
<evidence type="ECO:0000313" key="1">
    <source>
        <dbReference type="EMBL" id="RIB23738.1"/>
    </source>
</evidence>
<sequence length="137" mass="15452">MTWSNPRIKDVKNVSVKKVTPGNLCCPTDQTIYICGLKNTLMNKSGNDLRDILAPILDGKNIHVLKKLKFNYSHLHFETKNDAEQFYAKVNDQTFMIEHEKSGKIEVYTGNNNSDDSNFGEGMSYSMNVSNSAEAKN</sequence>
<comment type="caution">
    <text evidence="1">The sequence shown here is derived from an EMBL/GenBank/DDBJ whole genome shotgun (WGS) entry which is preliminary data.</text>
</comment>
<evidence type="ECO:0000313" key="2">
    <source>
        <dbReference type="Proteomes" id="UP000266673"/>
    </source>
</evidence>
<dbReference type="InterPro" id="IPR035979">
    <property type="entry name" value="RBD_domain_sf"/>
</dbReference>
<gene>
    <name evidence="1" type="ORF">C2G38_2032488</name>
</gene>
<protein>
    <submittedName>
        <fullName evidence="1">Uncharacterized protein</fullName>
    </submittedName>
</protein>
<dbReference type="GO" id="GO:0003676">
    <property type="term" value="F:nucleic acid binding"/>
    <property type="evidence" value="ECO:0007669"/>
    <property type="project" value="InterPro"/>
</dbReference>
<name>A0A397VPB0_9GLOM</name>
<proteinExistence type="predicted"/>